<evidence type="ECO:0000259" key="6">
    <source>
        <dbReference type="Pfam" id="PF00535"/>
    </source>
</evidence>
<protein>
    <submittedName>
        <fullName evidence="7">TIGR04283 family arsenosugar biosynthesis glycosyltransferase</fullName>
    </submittedName>
</protein>
<dbReference type="InterPro" id="IPR026461">
    <property type="entry name" value="Trfase_2_rSAM/seldom_assoc"/>
</dbReference>
<keyword evidence="4" id="KW-0808">Transferase</keyword>
<accession>A0ABS6AA00</accession>
<sequence length="239" mass="26918">MSELFSLSIVVPVWMESASIVATLEALQPLRTAGHELIVVDAGSTDGTAKLAQPLADRVVQSGKGRAVQMNAGASVARPAVKGNLLLFLHADTRLPSSALSELSKFVHSDNAWGRFDVRLSGRGVMFRVIAWFMNQRSRLTGICTGDQALFVRREVFEALGGFEPLPIMEDIEFTRRLGLISRPFCIREPVTTDSRRWEQGGTWRTIFLMWRLRWRYWRGDSPENLVHAYRSDVRNGKE</sequence>
<keyword evidence="5" id="KW-0472">Membrane</keyword>
<keyword evidence="2" id="KW-1003">Cell membrane</keyword>
<evidence type="ECO:0000256" key="5">
    <source>
        <dbReference type="ARBA" id="ARBA00023136"/>
    </source>
</evidence>
<evidence type="ECO:0000256" key="3">
    <source>
        <dbReference type="ARBA" id="ARBA00022676"/>
    </source>
</evidence>
<keyword evidence="8" id="KW-1185">Reference proteome</keyword>
<dbReference type="Pfam" id="PF00535">
    <property type="entry name" value="Glycos_transf_2"/>
    <property type="match status" value="1"/>
</dbReference>
<feature type="domain" description="Glycosyltransferase 2-like" evidence="6">
    <location>
        <begin position="8"/>
        <end position="157"/>
    </location>
</feature>
<dbReference type="NCBIfam" id="TIGR04283">
    <property type="entry name" value="glyco_like_mftF"/>
    <property type="match status" value="1"/>
</dbReference>
<gene>
    <name evidence="7" type="ORF">KO508_10905</name>
</gene>
<keyword evidence="3" id="KW-0328">Glycosyltransferase</keyword>
<dbReference type="InterPro" id="IPR001173">
    <property type="entry name" value="Glyco_trans_2-like"/>
</dbReference>
<comment type="caution">
    <text evidence="7">The sequence shown here is derived from an EMBL/GenBank/DDBJ whole genome shotgun (WGS) entry which is preliminary data.</text>
</comment>
<proteinExistence type="predicted"/>
<evidence type="ECO:0000313" key="7">
    <source>
        <dbReference type="EMBL" id="MBU2874510.1"/>
    </source>
</evidence>
<dbReference type="PANTHER" id="PTHR43646">
    <property type="entry name" value="GLYCOSYLTRANSFERASE"/>
    <property type="match status" value="1"/>
</dbReference>
<comment type="subcellular location">
    <subcellularLocation>
        <location evidence="1">Cell membrane</location>
    </subcellularLocation>
</comment>
<evidence type="ECO:0000256" key="2">
    <source>
        <dbReference type="ARBA" id="ARBA00022475"/>
    </source>
</evidence>
<evidence type="ECO:0000256" key="4">
    <source>
        <dbReference type="ARBA" id="ARBA00022679"/>
    </source>
</evidence>
<organism evidence="7 8">
    <name type="scientific">Marinobacter salexigens</name>
    <dbReference type="NCBI Taxonomy" id="1925763"/>
    <lineage>
        <taxon>Bacteria</taxon>
        <taxon>Pseudomonadati</taxon>
        <taxon>Pseudomonadota</taxon>
        <taxon>Gammaproteobacteria</taxon>
        <taxon>Pseudomonadales</taxon>
        <taxon>Marinobacteraceae</taxon>
        <taxon>Marinobacter</taxon>
    </lineage>
</organism>
<reference evidence="7 8" key="1">
    <citation type="submission" date="2021-05" db="EMBL/GenBank/DDBJ databases">
        <title>Draft genomes of bacteria isolated from model marine particles.</title>
        <authorList>
            <person name="Datta M.S."/>
            <person name="Schwartzman J.A."/>
            <person name="Enke T.N."/>
            <person name="Saavedra J."/>
            <person name="Cermak N."/>
            <person name="Cordero O.X."/>
        </authorList>
    </citation>
    <scope>NUCLEOTIDE SEQUENCE [LARGE SCALE GENOMIC DNA]</scope>
    <source>
        <strain evidence="7 8">D2M19</strain>
    </source>
</reference>
<evidence type="ECO:0000313" key="8">
    <source>
        <dbReference type="Proteomes" id="UP000753376"/>
    </source>
</evidence>
<evidence type="ECO:0000256" key="1">
    <source>
        <dbReference type="ARBA" id="ARBA00004236"/>
    </source>
</evidence>
<dbReference type="Proteomes" id="UP000753376">
    <property type="component" value="Unassembled WGS sequence"/>
</dbReference>
<dbReference type="EMBL" id="JAHKPV010000019">
    <property type="protein sequence ID" value="MBU2874510.1"/>
    <property type="molecule type" value="Genomic_DNA"/>
</dbReference>
<dbReference type="RefSeq" id="WP_216008349.1">
    <property type="nucleotide sequence ID" value="NZ_JAHKPV010000019.1"/>
</dbReference>
<dbReference type="CDD" id="cd02522">
    <property type="entry name" value="GT_2_like_a"/>
    <property type="match status" value="1"/>
</dbReference>
<dbReference type="PANTHER" id="PTHR43646:SF2">
    <property type="entry name" value="GLYCOSYLTRANSFERASE 2-LIKE DOMAIN-CONTAINING PROTEIN"/>
    <property type="match status" value="1"/>
</dbReference>
<name>A0ABS6AA00_9GAMM</name>